<accession>A0A5N0YRQ1</accession>
<proteinExistence type="predicted"/>
<evidence type="ECO:0000313" key="1">
    <source>
        <dbReference type="EMBL" id="KAA9204958.1"/>
    </source>
</evidence>
<dbReference type="Proteomes" id="UP000326078">
    <property type="component" value="Unassembled WGS sequence"/>
</dbReference>
<dbReference type="RefSeq" id="WP_104661121.1">
    <property type="nucleotide sequence ID" value="NZ_CP042597.1"/>
</dbReference>
<dbReference type="AlphaFoldDB" id="A0A5N0YRQ1"/>
<organism evidence="1 2">
    <name type="scientific">Enterococcus durans</name>
    <dbReference type="NCBI Taxonomy" id="53345"/>
    <lineage>
        <taxon>Bacteria</taxon>
        <taxon>Bacillati</taxon>
        <taxon>Bacillota</taxon>
        <taxon>Bacilli</taxon>
        <taxon>Lactobacillales</taxon>
        <taxon>Enterococcaceae</taxon>
        <taxon>Enterococcus</taxon>
    </lineage>
</organism>
<dbReference type="EMBL" id="VYUT01000013">
    <property type="protein sequence ID" value="KAA9204958.1"/>
    <property type="molecule type" value="Genomic_DNA"/>
</dbReference>
<protein>
    <submittedName>
        <fullName evidence="1">Uncharacterized protein</fullName>
    </submittedName>
</protein>
<evidence type="ECO:0000313" key="2">
    <source>
        <dbReference type="Proteomes" id="UP000326078"/>
    </source>
</evidence>
<gene>
    <name evidence="1" type="ORF">F6X95_09910</name>
</gene>
<comment type="caution">
    <text evidence="1">The sequence shown here is derived from an EMBL/GenBank/DDBJ whole genome shotgun (WGS) entry which is preliminary data.</text>
</comment>
<sequence>MSEFNNFIFKNPNEMMSDNNQRLYDILNRLHEISRANIIIYNMLNCPPSNSFFVSNLAKKNYSSLINDAIYRICSVNDKLARFLKSQYKLSASDDYIYFDDLKNVISSNNNQEIIMKKKELFTNIDSFLASDEYIFLTDNRNHLFHVRTDQNNLSIAEAEHFNHIRLTNIYGYLHYIDNIITSI</sequence>
<name>A0A5N0YRQ1_9ENTE</name>
<reference evidence="1 2" key="1">
    <citation type="submission" date="2019-09" db="EMBL/GenBank/DDBJ databases">
        <title>Vancomyinc resistant enterococci isolated from farm animals in Switzerland.</title>
        <authorList>
            <person name="Stevens M.J.A."/>
            <person name="Stephan R."/>
            <person name="Morach M."/>
            <person name="Nuesch-Inderbinen M."/>
        </authorList>
    </citation>
    <scope>NUCLEOTIDE SEQUENCE [LARGE SCALE GENOMIC DNA]</scope>
    <source>
        <strain evidence="1 2">GH27</strain>
    </source>
</reference>